<evidence type="ECO:0000256" key="8">
    <source>
        <dbReference type="SAM" id="Phobius"/>
    </source>
</evidence>
<evidence type="ECO:0000256" key="5">
    <source>
        <dbReference type="ARBA" id="ARBA00022692"/>
    </source>
</evidence>
<accession>A0A839ILQ5</accession>
<feature type="transmembrane region" description="Helical" evidence="8">
    <location>
        <begin position="178"/>
        <end position="197"/>
    </location>
</feature>
<dbReference type="GO" id="GO:0022857">
    <property type="term" value="F:transmembrane transporter activity"/>
    <property type="evidence" value="ECO:0007669"/>
    <property type="project" value="InterPro"/>
</dbReference>
<dbReference type="AlphaFoldDB" id="A0A839ILQ5"/>
<dbReference type="Gene3D" id="1.10.3470.10">
    <property type="entry name" value="ABC transporter involved in vitamin B12 uptake, BtuC"/>
    <property type="match status" value="1"/>
</dbReference>
<feature type="transmembrane region" description="Helical" evidence="8">
    <location>
        <begin position="77"/>
        <end position="97"/>
    </location>
</feature>
<evidence type="ECO:0000256" key="2">
    <source>
        <dbReference type="ARBA" id="ARBA00007935"/>
    </source>
</evidence>
<dbReference type="CDD" id="cd06550">
    <property type="entry name" value="TM_ABC_iron-siderophores_like"/>
    <property type="match status" value="1"/>
</dbReference>
<gene>
    <name evidence="9" type="ORF">H4O21_02185</name>
</gene>
<keyword evidence="10" id="KW-1185">Reference proteome</keyword>
<comment type="caution">
    <text evidence="9">The sequence shown here is derived from an EMBL/GenBank/DDBJ whole genome shotgun (WGS) entry which is preliminary data.</text>
</comment>
<dbReference type="GO" id="GO:0005886">
    <property type="term" value="C:plasma membrane"/>
    <property type="evidence" value="ECO:0007669"/>
    <property type="project" value="UniProtKB-SubCell"/>
</dbReference>
<dbReference type="Proteomes" id="UP000565262">
    <property type="component" value="Unassembled WGS sequence"/>
</dbReference>
<dbReference type="InterPro" id="IPR000522">
    <property type="entry name" value="ABC_transptr_permease_BtuC"/>
</dbReference>
<feature type="transmembrane region" description="Helical" evidence="8">
    <location>
        <begin position="263"/>
        <end position="285"/>
    </location>
</feature>
<keyword evidence="6 8" id="KW-1133">Transmembrane helix</keyword>
<dbReference type="InterPro" id="IPR037294">
    <property type="entry name" value="ABC_BtuC-like"/>
</dbReference>
<feature type="transmembrane region" description="Helical" evidence="8">
    <location>
        <begin position="103"/>
        <end position="123"/>
    </location>
</feature>
<dbReference type="GO" id="GO:0033214">
    <property type="term" value="P:siderophore-iron import into cell"/>
    <property type="evidence" value="ECO:0007669"/>
    <property type="project" value="TreeGrafter"/>
</dbReference>
<comment type="similarity">
    <text evidence="2">Belongs to the binding-protein-dependent transport system permease family. FecCD subfamily.</text>
</comment>
<keyword evidence="5 8" id="KW-0812">Transmembrane</keyword>
<dbReference type="RefSeq" id="WP_182807199.1">
    <property type="nucleotide sequence ID" value="NZ_JACJFM010000002.1"/>
</dbReference>
<evidence type="ECO:0000256" key="3">
    <source>
        <dbReference type="ARBA" id="ARBA00022448"/>
    </source>
</evidence>
<keyword evidence="7 8" id="KW-0472">Membrane</keyword>
<evidence type="ECO:0000256" key="4">
    <source>
        <dbReference type="ARBA" id="ARBA00022475"/>
    </source>
</evidence>
<feature type="transmembrane region" description="Helical" evidence="8">
    <location>
        <begin position="130"/>
        <end position="147"/>
    </location>
</feature>
<evidence type="ECO:0000313" key="10">
    <source>
        <dbReference type="Proteomes" id="UP000565262"/>
    </source>
</evidence>
<reference evidence="9 10" key="1">
    <citation type="submission" date="2020-08" db="EMBL/GenBank/DDBJ databases">
        <title>Oceanospirillum sp. nov. isolated from marine sediment.</title>
        <authorList>
            <person name="Ji X."/>
        </authorList>
    </citation>
    <scope>NUCLEOTIDE SEQUENCE [LARGE SCALE GENOMIC DNA]</scope>
    <source>
        <strain evidence="9 10">D5</strain>
    </source>
</reference>
<dbReference type="EMBL" id="JACJFM010000002">
    <property type="protein sequence ID" value="MBB1485417.1"/>
    <property type="molecule type" value="Genomic_DNA"/>
</dbReference>
<keyword evidence="4" id="KW-1003">Cell membrane</keyword>
<keyword evidence="3" id="KW-0813">Transport</keyword>
<feature type="transmembrane region" description="Helical" evidence="8">
    <location>
        <begin position="45"/>
        <end position="65"/>
    </location>
</feature>
<evidence type="ECO:0000256" key="1">
    <source>
        <dbReference type="ARBA" id="ARBA00004651"/>
    </source>
</evidence>
<organism evidence="9 10">
    <name type="scientific">Oceanospirillum sediminis</name>
    <dbReference type="NCBI Taxonomy" id="2760088"/>
    <lineage>
        <taxon>Bacteria</taxon>
        <taxon>Pseudomonadati</taxon>
        <taxon>Pseudomonadota</taxon>
        <taxon>Gammaproteobacteria</taxon>
        <taxon>Oceanospirillales</taxon>
        <taxon>Oceanospirillaceae</taxon>
        <taxon>Oceanospirillum</taxon>
    </lineage>
</organism>
<feature type="transmembrane region" description="Helical" evidence="8">
    <location>
        <begin position="222"/>
        <end position="251"/>
    </location>
</feature>
<feature type="transmembrane region" description="Helical" evidence="8">
    <location>
        <begin position="291"/>
        <end position="309"/>
    </location>
</feature>
<evidence type="ECO:0000256" key="6">
    <source>
        <dbReference type="ARBA" id="ARBA00022989"/>
    </source>
</evidence>
<dbReference type="PANTHER" id="PTHR30472">
    <property type="entry name" value="FERRIC ENTEROBACTIN TRANSPORT SYSTEM PERMEASE PROTEIN"/>
    <property type="match status" value="1"/>
</dbReference>
<proteinExistence type="inferred from homology"/>
<sequence length="315" mass="32952">MYPRLTLLCLPVVLLALVVSGVLLGSLDLQTALEAGPGILTDLRLSRVLVAVLAGAGLGLAGAMIQGVVRNPLASPDVIGVTTGAGAAATALLLVFPDIAFSWMIPSAISGALLTMALMLWLIRHQGLNPARLVLTGVALSAWLAAITDWLLVSHPFQVNAALVWLTGSLWGRGWDHVAVLLPWFLILVPLTLVMALKLDLLALGDETAEGLGADVRNTRKWALLLSVALAAVSVAVCGAVSFVGLISPHLARLLVGGTHRRLLPATAMIGAVLVLLADILARTLAPPVELPAGVLTSLIGAPYFLFLLTRYRGW</sequence>
<evidence type="ECO:0000313" key="9">
    <source>
        <dbReference type="EMBL" id="MBB1485417.1"/>
    </source>
</evidence>
<name>A0A839ILQ5_9GAMM</name>
<evidence type="ECO:0000256" key="7">
    <source>
        <dbReference type="ARBA" id="ARBA00023136"/>
    </source>
</evidence>
<dbReference type="PANTHER" id="PTHR30472:SF37">
    <property type="entry name" value="FE(3+) DICITRATE TRANSPORT SYSTEM PERMEASE PROTEIN FECD-RELATED"/>
    <property type="match status" value="1"/>
</dbReference>
<dbReference type="Pfam" id="PF01032">
    <property type="entry name" value="FecCD"/>
    <property type="match status" value="1"/>
</dbReference>
<comment type="subcellular location">
    <subcellularLocation>
        <location evidence="1">Cell membrane</location>
        <topology evidence="1">Multi-pass membrane protein</topology>
    </subcellularLocation>
</comment>
<dbReference type="SUPFAM" id="SSF81345">
    <property type="entry name" value="ABC transporter involved in vitamin B12 uptake, BtuC"/>
    <property type="match status" value="1"/>
</dbReference>
<protein>
    <submittedName>
        <fullName evidence="9">Iron chelate uptake ABC transporter family permease subunit</fullName>
    </submittedName>
</protein>
<dbReference type="FunFam" id="1.10.3470.10:FF:000001">
    <property type="entry name" value="Vitamin B12 ABC transporter permease BtuC"/>
    <property type="match status" value="1"/>
</dbReference>